<evidence type="ECO:0000256" key="1">
    <source>
        <dbReference type="ARBA" id="ARBA00004448"/>
    </source>
</evidence>
<keyword evidence="10" id="KW-1185">Reference proteome</keyword>
<evidence type="ECO:0000313" key="10">
    <source>
        <dbReference type="Proteomes" id="UP000050795"/>
    </source>
</evidence>
<keyword evidence="5 9" id="KW-0999">Mitochondrion inner membrane</keyword>
<comment type="similarity">
    <text evidence="2 9">Belongs to the mitochondrial pyruvate carrier (MPC) (TC 2.A.105) family.</text>
</comment>
<evidence type="ECO:0000256" key="2">
    <source>
        <dbReference type="ARBA" id="ARBA00006416"/>
    </source>
</evidence>
<reference evidence="11" key="2">
    <citation type="submission" date="2023-11" db="UniProtKB">
        <authorList>
            <consortium name="WormBaseParasite"/>
        </authorList>
    </citation>
    <scope>IDENTIFICATION</scope>
</reference>
<evidence type="ECO:0000256" key="6">
    <source>
        <dbReference type="ARBA" id="ARBA00022989"/>
    </source>
</evidence>
<comment type="subcellular location">
    <subcellularLocation>
        <location evidence="1 9">Mitochondrion inner membrane</location>
        <topology evidence="1 9">Multi-pass membrane protein</topology>
    </subcellularLocation>
</comment>
<dbReference type="InterPro" id="IPR005336">
    <property type="entry name" value="MPC"/>
</dbReference>
<keyword evidence="4" id="KW-0812">Transmembrane</keyword>
<evidence type="ECO:0000256" key="9">
    <source>
        <dbReference type="RuleBase" id="RU363100"/>
    </source>
</evidence>
<accession>A0AA85K8Q3</accession>
<evidence type="ECO:0000256" key="7">
    <source>
        <dbReference type="ARBA" id="ARBA00023128"/>
    </source>
</evidence>
<dbReference type="PANTHER" id="PTHR14154">
    <property type="entry name" value="UPF0041 BRAIN PROTEIN 44-RELATED"/>
    <property type="match status" value="1"/>
</dbReference>
<keyword evidence="7 9" id="KW-0496">Mitochondrion</keyword>
<dbReference type="GO" id="GO:0006850">
    <property type="term" value="P:pyruvate import into mitochondria"/>
    <property type="evidence" value="ECO:0007669"/>
    <property type="project" value="InterPro"/>
</dbReference>
<comment type="function">
    <text evidence="9">Mediates the uptake of pyruvate into mitochondria.</text>
</comment>
<evidence type="ECO:0000313" key="11">
    <source>
        <dbReference type="WBParaSite" id="TREG1_850.1"/>
    </source>
</evidence>
<keyword evidence="3 9" id="KW-0813">Transport</keyword>
<proteinExistence type="inferred from homology"/>
<evidence type="ECO:0000256" key="3">
    <source>
        <dbReference type="ARBA" id="ARBA00022448"/>
    </source>
</evidence>
<sequence length="141" mass="16578">EVQEYSSSYRVITHTDILLSFKMKRVIRYLTSKEMKDYLTSTHFWGPIANWGLPAAAIADTQKNPEKISGKMTTAMVFYSSAFMRFALRVQPRNLLLFAMHITNVSAQSVQLYRFLDFWFVKDENQRQTVRKYYDSLELAQ</sequence>
<dbReference type="Pfam" id="PF03650">
    <property type="entry name" value="MPC"/>
    <property type="match status" value="1"/>
</dbReference>
<evidence type="ECO:0000256" key="4">
    <source>
        <dbReference type="ARBA" id="ARBA00022692"/>
    </source>
</evidence>
<protein>
    <recommendedName>
        <fullName evidence="9">Mitochondrial pyruvate carrier</fullName>
    </recommendedName>
</protein>
<dbReference type="AlphaFoldDB" id="A0AA85K8Q3"/>
<reference evidence="10" key="1">
    <citation type="submission" date="2022-06" db="EMBL/GenBank/DDBJ databases">
        <authorList>
            <person name="Berger JAMES D."/>
            <person name="Berger JAMES D."/>
        </authorList>
    </citation>
    <scope>NUCLEOTIDE SEQUENCE [LARGE SCALE GENOMIC DNA]</scope>
</reference>
<evidence type="ECO:0000256" key="5">
    <source>
        <dbReference type="ARBA" id="ARBA00022792"/>
    </source>
</evidence>
<name>A0AA85K8Q3_TRIRE</name>
<dbReference type="WBParaSite" id="TREG1_850.1">
    <property type="protein sequence ID" value="TREG1_850.1"/>
    <property type="gene ID" value="TREG1_850"/>
</dbReference>
<keyword evidence="6" id="KW-1133">Transmembrane helix</keyword>
<dbReference type="GO" id="GO:0005743">
    <property type="term" value="C:mitochondrial inner membrane"/>
    <property type="evidence" value="ECO:0007669"/>
    <property type="project" value="UniProtKB-SubCell"/>
</dbReference>
<keyword evidence="8" id="KW-0472">Membrane</keyword>
<evidence type="ECO:0000256" key="8">
    <source>
        <dbReference type="ARBA" id="ARBA00023136"/>
    </source>
</evidence>
<dbReference type="Proteomes" id="UP000050795">
    <property type="component" value="Unassembled WGS sequence"/>
</dbReference>
<organism evidence="10 11">
    <name type="scientific">Trichobilharzia regenti</name>
    <name type="common">Nasal bird schistosome</name>
    <dbReference type="NCBI Taxonomy" id="157069"/>
    <lineage>
        <taxon>Eukaryota</taxon>
        <taxon>Metazoa</taxon>
        <taxon>Spiralia</taxon>
        <taxon>Lophotrochozoa</taxon>
        <taxon>Platyhelminthes</taxon>
        <taxon>Trematoda</taxon>
        <taxon>Digenea</taxon>
        <taxon>Strigeidida</taxon>
        <taxon>Schistosomatoidea</taxon>
        <taxon>Schistosomatidae</taxon>
        <taxon>Trichobilharzia</taxon>
    </lineage>
</organism>